<gene>
    <name evidence="1" type="ORF">CCAM_LOCUS35202</name>
</gene>
<evidence type="ECO:0000313" key="2">
    <source>
        <dbReference type="Proteomes" id="UP000595140"/>
    </source>
</evidence>
<protein>
    <submittedName>
        <fullName evidence="1">Uncharacterized protein</fullName>
    </submittedName>
</protein>
<organism evidence="1 2">
    <name type="scientific">Cuscuta campestris</name>
    <dbReference type="NCBI Taxonomy" id="132261"/>
    <lineage>
        <taxon>Eukaryota</taxon>
        <taxon>Viridiplantae</taxon>
        <taxon>Streptophyta</taxon>
        <taxon>Embryophyta</taxon>
        <taxon>Tracheophyta</taxon>
        <taxon>Spermatophyta</taxon>
        <taxon>Magnoliopsida</taxon>
        <taxon>eudicotyledons</taxon>
        <taxon>Gunneridae</taxon>
        <taxon>Pentapetalae</taxon>
        <taxon>asterids</taxon>
        <taxon>lamiids</taxon>
        <taxon>Solanales</taxon>
        <taxon>Convolvulaceae</taxon>
        <taxon>Cuscuteae</taxon>
        <taxon>Cuscuta</taxon>
        <taxon>Cuscuta subgen. Grammica</taxon>
        <taxon>Cuscuta sect. Cleistogrammica</taxon>
    </lineage>
</organism>
<reference evidence="1 2" key="1">
    <citation type="submission" date="2018-04" db="EMBL/GenBank/DDBJ databases">
        <authorList>
            <person name="Vogel A."/>
        </authorList>
    </citation>
    <scope>NUCLEOTIDE SEQUENCE [LARGE SCALE GENOMIC DNA]</scope>
</reference>
<accession>A0A484MZ11</accession>
<name>A0A484MZ11_9ASTE</name>
<dbReference type="Proteomes" id="UP000595140">
    <property type="component" value="Unassembled WGS sequence"/>
</dbReference>
<evidence type="ECO:0000313" key="1">
    <source>
        <dbReference type="EMBL" id="VFQ93426.1"/>
    </source>
</evidence>
<keyword evidence="2" id="KW-1185">Reference proteome</keyword>
<dbReference type="EMBL" id="OOIL02004928">
    <property type="protein sequence ID" value="VFQ93426.1"/>
    <property type="molecule type" value="Genomic_DNA"/>
</dbReference>
<sequence length="113" mass="12906">MIAARSGNQYIDVSAITNENMEEPFVYLLQEYFGRPDLELAMPIQLAEPHVLVAAMPLVPNGIVSAEMHEACIGRRRGGRYVKSWKEVIRYDLEFLAFIEDMTLEAFRELGLE</sequence>
<proteinExistence type="predicted"/>
<dbReference type="AlphaFoldDB" id="A0A484MZ11"/>